<dbReference type="Pfam" id="PF08268">
    <property type="entry name" value="FBA_3"/>
    <property type="match status" value="2"/>
</dbReference>
<evidence type="ECO:0000313" key="2">
    <source>
        <dbReference type="EMBL" id="CAA7048048.1"/>
    </source>
</evidence>
<dbReference type="PROSITE" id="PS50181">
    <property type="entry name" value="FBOX"/>
    <property type="match status" value="1"/>
</dbReference>
<dbReference type="Pfam" id="PF00646">
    <property type="entry name" value="F-box"/>
    <property type="match status" value="1"/>
</dbReference>
<feature type="domain" description="F-box" evidence="1">
    <location>
        <begin position="1"/>
        <end position="45"/>
    </location>
</feature>
<dbReference type="CDD" id="cd22157">
    <property type="entry name" value="F-box_AtFBW1-like"/>
    <property type="match status" value="1"/>
</dbReference>
<dbReference type="Proteomes" id="UP000467841">
    <property type="component" value="Unassembled WGS sequence"/>
</dbReference>
<dbReference type="NCBIfam" id="TIGR01640">
    <property type="entry name" value="F_box_assoc_1"/>
    <property type="match status" value="2"/>
</dbReference>
<dbReference type="InterPro" id="IPR017451">
    <property type="entry name" value="F-box-assoc_interact_dom"/>
</dbReference>
<dbReference type="InterPro" id="IPR036047">
    <property type="entry name" value="F-box-like_dom_sf"/>
</dbReference>
<dbReference type="AlphaFoldDB" id="A0A6D2JVB5"/>
<dbReference type="PANTHER" id="PTHR31111:SF130">
    <property type="entry name" value="F-BOX ASSOCIATED UBIQUITINATION EFFECTOR FAMILY PROTEIN"/>
    <property type="match status" value="1"/>
</dbReference>
<gene>
    <name evidence="2" type="ORF">MERR_LOCUS35283</name>
</gene>
<accession>A0A6D2JVB5</accession>
<reference evidence="2" key="1">
    <citation type="submission" date="2020-01" db="EMBL/GenBank/DDBJ databases">
        <authorList>
            <person name="Mishra B."/>
        </authorList>
    </citation>
    <scope>NUCLEOTIDE SEQUENCE [LARGE SCALE GENOMIC DNA]</scope>
</reference>
<protein>
    <recommendedName>
        <fullName evidence="1">F-box domain-containing protein</fullName>
    </recommendedName>
</protein>
<dbReference type="EMBL" id="CACVBM020001385">
    <property type="protein sequence ID" value="CAA7048048.1"/>
    <property type="molecule type" value="Genomic_DNA"/>
</dbReference>
<dbReference type="SMART" id="SM00256">
    <property type="entry name" value="FBOX"/>
    <property type="match status" value="1"/>
</dbReference>
<evidence type="ECO:0000259" key="1">
    <source>
        <dbReference type="PROSITE" id="PS50181"/>
    </source>
</evidence>
<evidence type="ECO:0000313" key="3">
    <source>
        <dbReference type="Proteomes" id="UP000467841"/>
    </source>
</evidence>
<dbReference type="Gene3D" id="1.20.1280.50">
    <property type="match status" value="1"/>
</dbReference>
<name>A0A6D2JVB5_9BRAS</name>
<dbReference type="InterPro" id="IPR013187">
    <property type="entry name" value="F-box-assoc_dom_typ3"/>
</dbReference>
<sequence length="449" mass="52986">MKSDSLPTELIMEILSRLPSKSIARFHCVSKQWESLFGHAYFRELFVTRSSAEPRILFAIEKEGLWSIFSVPQRLRPYEKPSSSSSSIVVSAEFHMKFPPGNRRIDPRRNNGRFPFGYASGLMYFYGLRNKEMNYHGLHVICNPKTEQYKILPFLAFRYLLNKAYTFFGFDPIDKQFKVLSMQYPSRGVHHRIMTLGTRGTIWRKIKCPLMHKTMSEGICVNGVLYYLGETCKNKNKNKNKKKNNNKYEYEDEDEEEEEEEYEKFVIICFDVRYEEFKFIYPESFCQLIIYKGKLGVIHYDNVDDAMELLVWVLEDFEEQEWSKYEYTLRDDKFLPCHVSVVGVTATGEIVLSMGDYTYKESFYVFYFNPERNTLQSVEIKGFGEYHEALDKLSRVHIFVDDCSRFYTFADQVEDLNVNDHELLKSSIHAPYVPHQFGPALMKMMKNQK</sequence>
<dbReference type="InterPro" id="IPR001810">
    <property type="entry name" value="F-box_dom"/>
</dbReference>
<dbReference type="PANTHER" id="PTHR31111">
    <property type="entry name" value="BNAA05G37150D PROTEIN-RELATED"/>
    <property type="match status" value="1"/>
</dbReference>
<proteinExistence type="predicted"/>
<dbReference type="SUPFAM" id="SSF81383">
    <property type="entry name" value="F-box domain"/>
    <property type="match status" value="1"/>
</dbReference>
<organism evidence="2 3">
    <name type="scientific">Microthlaspi erraticum</name>
    <dbReference type="NCBI Taxonomy" id="1685480"/>
    <lineage>
        <taxon>Eukaryota</taxon>
        <taxon>Viridiplantae</taxon>
        <taxon>Streptophyta</taxon>
        <taxon>Embryophyta</taxon>
        <taxon>Tracheophyta</taxon>
        <taxon>Spermatophyta</taxon>
        <taxon>Magnoliopsida</taxon>
        <taxon>eudicotyledons</taxon>
        <taxon>Gunneridae</taxon>
        <taxon>Pentapetalae</taxon>
        <taxon>rosids</taxon>
        <taxon>malvids</taxon>
        <taxon>Brassicales</taxon>
        <taxon>Brassicaceae</taxon>
        <taxon>Coluteocarpeae</taxon>
        <taxon>Microthlaspi</taxon>
    </lineage>
</organism>
<keyword evidence="3" id="KW-1185">Reference proteome</keyword>
<comment type="caution">
    <text evidence="2">The sequence shown here is derived from an EMBL/GenBank/DDBJ whole genome shotgun (WGS) entry which is preliminary data.</text>
</comment>
<dbReference type="OrthoDB" id="1110775at2759"/>